<reference evidence="2 3" key="1">
    <citation type="submission" date="2016-10" db="EMBL/GenBank/DDBJ databases">
        <authorList>
            <person name="de Groot N.N."/>
        </authorList>
    </citation>
    <scope>NUCLEOTIDE SEQUENCE [LARGE SCALE GENOMIC DNA]</scope>
    <source>
        <strain evidence="2 3">DSM 25294</strain>
    </source>
</reference>
<gene>
    <name evidence="2" type="ORF">SAMN04488026_11406</name>
</gene>
<accession>A0A1G9PFI0</accession>
<dbReference type="EMBL" id="FNEK01000140">
    <property type="protein sequence ID" value="SDL97576.1"/>
    <property type="molecule type" value="Genomic_DNA"/>
</dbReference>
<protein>
    <submittedName>
        <fullName evidence="2">Uncharacterized protein</fullName>
    </submittedName>
</protein>
<sequence>MRSTRWVCGCPETFTTCRAGSFHRQRTFRILRARSILSGPHPQCSGPETVSPPPPRASFGLSGTPANTVAPNAASGPKSTLELTRKRWKPEPSKSLAATWAMRPCCRSCSIRSLLIRRSAASLRTEHVTPESATTPSRIAALMPSFHLARTPGSGNPQPSGRWRVTRRYVHRNTWVEPSGDDGPDTTAEAASKPRCIA</sequence>
<evidence type="ECO:0000256" key="1">
    <source>
        <dbReference type="SAM" id="MobiDB-lite"/>
    </source>
</evidence>
<proteinExistence type="predicted"/>
<dbReference type="AlphaFoldDB" id="A0A1G9PFI0"/>
<evidence type="ECO:0000313" key="2">
    <source>
        <dbReference type="EMBL" id="SDL97576.1"/>
    </source>
</evidence>
<dbReference type="STRING" id="571298.SAMN04488026_11406"/>
<organism evidence="2 3">
    <name type="scientific">Aliiruegeria lutimaris</name>
    <dbReference type="NCBI Taxonomy" id="571298"/>
    <lineage>
        <taxon>Bacteria</taxon>
        <taxon>Pseudomonadati</taxon>
        <taxon>Pseudomonadota</taxon>
        <taxon>Alphaproteobacteria</taxon>
        <taxon>Rhodobacterales</taxon>
        <taxon>Roseobacteraceae</taxon>
        <taxon>Aliiruegeria</taxon>
    </lineage>
</organism>
<name>A0A1G9PFI0_9RHOB</name>
<evidence type="ECO:0000313" key="3">
    <source>
        <dbReference type="Proteomes" id="UP000199382"/>
    </source>
</evidence>
<feature type="region of interest" description="Disordered" evidence="1">
    <location>
        <begin position="174"/>
        <end position="198"/>
    </location>
</feature>
<dbReference type="Proteomes" id="UP000199382">
    <property type="component" value="Unassembled WGS sequence"/>
</dbReference>
<keyword evidence="3" id="KW-1185">Reference proteome</keyword>